<comment type="pathway">
    <text evidence="3">Amino-acid biosynthesis; L-leucine biosynthesis; L-leucine from 3-methyl-2-oxobutanoate: step 2/4.</text>
</comment>
<evidence type="ECO:0000256" key="5">
    <source>
        <dbReference type="ARBA" id="ARBA00011271"/>
    </source>
</evidence>
<keyword evidence="10" id="KW-0100">Branched-chain amino acid biosynthesis</keyword>
<keyword evidence="12" id="KW-0614">Plasmid</keyword>
<proteinExistence type="inferred from homology"/>
<dbReference type="PANTHER" id="PTHR43345">
    <property type="entry name" value="3-ISOPROPYLMALATE DEHYDRATASE SMALL SUBUNIT 2-RELATED-RELATED"/>
    <property type="match status" value="1"/>
</dbReference>
<evidence type="ECO:0000256" key="2">
    <source>
        <dbReference type="ARBA" id="ARBA00002695"/>
    </source>
</evidence>
<organism evidence="12 13">
    <name type="scientific">Gemmatirosa kalamazoonensis</name>
    <dbReference type="NCBI Taxonomy" id="861299"/>
    <lineage>
        <taxon>Bacteria</taxon>
        <taxon>Pseudomonadati</taxon>
        <taxon>Gemmatimonadota</taxon>
        <taxon>Gemmatimonadia</taxon>
        <taxon>Gemmatimonadales</taxon>
        <taxon>Gemmatimonadaceae</taxon>
        <taxon>Gemmatirosa</taxon>
    </lineage>
</organism>
<dbReference type="OrthoDB" id="9777465at2"/>
<dbReference type="GO" id="GO:0009316">
    <property type="term" value="C:3-isopropylmalate dehydratase complex"/>
    <property type="evidence" value="ECO:0007669"/>
    <property type="project" value="InterPro"/>
</dbReference>
<dbReference type="PATRIC" id="fig|861299.3.peg.4858"/>
<feature type="domain" description="Aconitase A/isopropylmalate dehydratase small subunit swivel" evidence="11">
    <location>
        <begin position="13"/>
        <end position="121"/>
    </location>
</feature>
<dbReference type="InterPro" id="IPR000573">
    <property type="entry name" value="AconitaseA/IPMdHydase_ssu_swvl"/>
</dbReference>
<dbReference type="Proteomes" id="UP000019151">
    <property type="component" value="Plasmid 1"/>
</dbReference>
<evidence type="ECO:0000256" key="7">
    <source>
        <dbReference type="ARBA" id="ARBA00022430"/>
    </source>
</evidence>
<dbReference type="InterPro" id="IPR033940">
    <property type="entry name" value="IPMI_Swivel"/>
</dbReference>
<evidence type="ECO:0000313" key="12">
    <source>
        <dbReference type="EMBL" id="AHG92342.1"/>
    </source>
</evidence>
<gene>
    <name evidence="12" type="ORF">J421_4807</name>
</gene>
<evidence type="ECO:0000256" key="8">
    <source>
        <dbReference type="ARBA" id="ARBA00022605"/>
    </source>
</evidence>
<evidence type="ECO:0000256" key="4">
    <source>
        <dbReference type="ARBA" id="ARBA00009845"/>
    </source>
</evidence>
<protein>
    <recommendedName>
        <fullName evidence="6">3-isopropylmalate dehydratase</fullName>
        <ecNumber evidence="6">4.2.1.33</ecNumber>
    </recommendedName>
</protein>
<dbReference type="PANTHER" id="PTHR43345:SF5">
    <property type="entry name" value="3-ISOPROPYLMALATE DEHYDRATASE SMALL SUBUNIT"/>
    <property type="match status" value="1"/>
</dbReference>
<sequence>MTSWTFTSPYVSLPRDNVDTDQIIPARFLTTTRRDGLGPHAFHDWRYEPGGEPRAEFPVNRAESLGARVLVAGDNFGCGSSREHAVWALLGAGFRAVVSSSFADIFRGNALGNGLLPIQVDAATLERLHAAQSPDAAVTVDLAARTLTLPDGDEVRFPVAPFARHCLLHGIDEMDFLLGAAEDVDRHERSRPSMIDTTASWEAA</sequence>
<dbReference type="KEGG" id="gba:J421_4807"/>
<dbReference type="EMBL" id="CP007129">
    <property type="protein sequence ID" value="AHG92342.1"/>
    <property type="molecule type" value="Genomic_DNA"/>
</dbReference>
<dbReference type="NCBIfam" id="TIGR00171">
    <property type="entry name" value="leuD"/>
    <property type="match status" value="1"/>
</dbReference>
<dbReference type="AlphaFoldDB" id="W0RPC6"/>
<comment type="subunit">
    <text evidence="5">Heterodimer of LeuC and LeuD.</text>
</comment>
<evidence type="ECO:0000256" key="10">
    <source>
        <dbReference type="ARBA" id="ARBA00023304"/>
    </source>
</evidence>
<evidence type="ECO:0000256" key="6">
    <source>
        <dbReference type="ARBA" id="ARBA00011998"/>
    </source>
</evidence>
<evidence type="ECO:0000256" key="3">
    <source>
        <dbReference type="ARBA" id="ARBA00004729"/>
    </source>
</evidence>
<dbReference type="InterPro" id="IPR050075">
    <property type="entry name" value="LeuD"/>
</dbReference>
<evidence type="ECO:0000313" key="13">
    <source>
        <dbReference type="Proteomes" id="UP000019151"/>
    </source>
</evidence>
<geneLocation type="plasmid" evidence="12 13">
    <name>1</name>
</geneLocation>
<dbReference type="SUPFAM" id="SSF52016">
    <property type="entry name" value="LeuD/IlvD-like"/>
    <property type="match status" value="1"/>
</dbReference>
<keyword evidence="13" id="KW-1185">Reference proteome</keyword>
<dbReference type="RefSeq" id="WP_025413688.1">
    <property type="nucleotide sequence ID" value="NZ_CP007129.1"/>
</dbReference>
<evidence type="ECO:0000256" key="1">
    <source>
        <dbReference type="ARBA" id="ARBA00000491"/>
    </source>
</evidence>
<dbReference type="NCBIfam" id="NF002458">
    <property type="entry name" value="PRK01641.1"/>
    <property type="match status" value="1"/>
</dbReference>
<keyword evidence="8" id="KW-0028">Amino-acid biosynthesis</keyword>
<comment type="similarity">
    <text evidence="4">Belongs to the LeuD family. LeuD type 1 subfamily.</text>
</comment>
<accession>W0RPC6</accession>
<dbReference type="GO" id="GO:0003861">
    <property type="term" value="F:3-isopropylmalate dehydratase activity"/>
    <property type="evidence" value="ECO:0007669"/>
    <property type="project" value="UniProtKB-EC"/>
</dbReference>
<dbReference type="GO" id="GO:0009098">
    <property type="term" value="P:L-leucine biosynthetic process"/>
    <property type="evidence" value="ECO:0007669"/>
    <property type="project" value="UniProtKB-UniPathway"/>
</dbReference>
<dbReference type="EC" id="4.2.1.33" evidence="6"/>
<evidence type="ECO:0000259" key="11">
    <source>
        <dbReference type="Pfam" id="PF00694"/>
    </source>
</evidence>
<dbReference type="Pfam" id="PF00694">
    <property type="entry name" value="Aconitase_C"/>
    <property type="match status" value="1"/>
</dbReference>
<keyword evidence="7" id="KW-0432">Leucine biosynthesis</keyword>
<name>W0RPC6_9BACT</name>
<dbReference type="InParanoid" id="W0RPC6"/>
<dbReference type="FunCoup" id="W0RPC6">
    <property type="interactions" value="435"/>
</dbReference>
<dbReference type="UniPathway" id="UPA00048">
    <property type="reaction ID" value="UER00071"/>
</dbReference>
<reference evidence="12 13" key="1">
    <citation type="journal article" date="2014" name="Genome Announc.">
        <title>Genome Sequence and Methylome of Soil Bacterium Gemmatirosa kalamazoonensis KBS708T, a Member of the Rarely Cultivated Gemmatimonadetes Phylum.</title>
        <authorList>
            <person name="Debruyn J.M."/>
            <person name="Radosevich M."/>
            <person name="Wommack K.E."/>
            <person name="Polson S.W."/>
            <person name="Hauser L.J."/>
            <person name="Fawaz M.N."/>
            <person name="Korlach J."/>
            <person name="Tsai Y.C."/>
        </authorList>
    </citation>
    <scope>NUCLEOTIDE SEQUENCE [LARGE SCALE GENOMIC DNA]</scope>
    <source>
        <strain evidence="12 13">KBS708</strain>
        <plasmid evidence="13">Plasmid 1</plasmid>
    </source>
</reference>
<dbReference type="InterPro" id="IPR015928">
    <property type="entry name" value="Aconitase/3IPM_dehydase_swvl"/>
</dbReference>
<comment type="function">
    <text evidence="2">Catalyzes the isomerization between 2-isopropylmalate and 3-isopropylmalate, via the formation of 2-isopropylmaleate.</text>
</comment>
<dbReference type="HOGENOM" id="CLU_081378_0_3_0"/>
<dbReference type="Gene3D" id="3.20.19.10">
    <property type="entry name" value="Aconitase, domain 4"/>
    <property type="match status" value="1"/>
</dbReference>
<evidence type="ECO:0000256" key="9">
    <source>
        <dbReference type="ARBA" id="ARBA00023239"/>
    </source>
</evidence>
<dbReference type="InterPro" id="IPR004431">
    <property type="entry name" value="3-IsopropMal_deHydase_ssu"/>
</dbReference>
<comment type="catalytic activity">
    <reaction evidence="1">
        <text>(2R,3S)-3-isopropylmalate = (2S)-2-isopropylmalate</text>
        <dbReference type="Rhea" id="RHEA:32287"/>
        <dbReference type="ChEBI" id="CHEBI:1178"/>
        <dbReference type="ChEBI" id="CHEBI:35121"/>
        <dbReference type="EC" id="4.2.1.33"/>
    </reaction>
</comment>
<keyword evidence="9" id="KW-0456">Lyase</keyword>
<dbReference type="CDD" id="cd01577">
    <property type="entry name" value="IPMI_Swivel"/>
    <property type="match status" value="1"/>
</dbReference>